<feature type="domain" description="DUF5107" evidence="2">
    <location>
        <begin position="317"/>
        <end position="589"/>
    </location>
</feature>
<evidence type="ECO:0000313" key="3">
    <source>
        <dbReference type="EMBL" id="ABU56829.1"/>
    </source>
</evidence>
<dbReference type="eggNOG" id="COG0457">
    <property type="taxonomic scope" value="Bacteria"/>
</dbReference>
<dbReference type="GO" id="GO:0030246">
    <property type="term" value="F:carbohydrate binding"/>
    <property type="evidence" value="ECO:0007669"/>
    <property type="project" value="InterPro"/>
</dbReference>
<dbReference type="KEGG" id="rca:Rcas_0707"/>
<evidence type="ECO:0000259" key="2">
    <source>
        <dbReference type="Pfam" id="PF17128"/>
    </source>
</evidence>
<keyword evidence="4" id="KW-1185">Reference proteome</keyword>
<proteinExistence type="predicted"/>
<feature type="signal peptide" evidence="1">
    <location>
        <begin position="1"/>
        <end position="22"/>
    </location>
</feature>
<dbReference type="HOGENOM" id="CLU_389261_0_0_0"/>
<dbReference type="OrthoDB" id="146594at2"/>
<reference evidence="3 4" key="1">
    <citation type="submission" date="2007-08" db="EMBL/GenBank/DDBJ databases">
        <title>Complete sequence of Roseiflexus castenholzii DSM 13941.</title>
        <authorList>
            <consortium name="US DOE Joint Genome Institute"/>
            <person name="Copeland A."/>
            <person name="Lucas S."/>
            <person name="Lapidus A."/>
            <person name="Barry K."/>
            <person name="Glavina del Rio T."/>
            <person name="Dalin E."/>
            <person name="Tice H."/>
            <person name="Pitluck S."/>
            <person name="Thompson L.S."/>
            <person name="Brettin T."/>
            <person name="Bruce D."/>
            <person name="Detter J.C."/>
            <person name="Han C."/>
            <person name="Tapia R."/>
            <person name="Schmutz J."/>
            <person name="Larimer F."/>
            <person name="Land M."/>
            <person name="Hauser L."/>
            <person name="Kyrpides N."/>
            <person name="Mikhailova N."/>
            <person name="Bryant D.A."/>
            <person name="Hanada S."/>
            <person name="Tsukatani Y."/>
            <person name="Richardson P."/>
        </authorList>
    </citation>
    <scope>NUCLEOTIDE SEQUENCE [LARGE SCALE GENOMIC DNA]</scope>
    <source>
        <strain evidence="4">DSM 13941 / HLO8</strain>
    </source>
</reference>
<dbReference type="RefSeq" id="WP_012119259.1">
    <property type="nucleotide sequence ID" value="NC_009767.1"/>
</dbReference>
<evidence type="ECO:0000313" key="4">
    <source>
        <dbReference type="Proteomes" id="UP000000263"/>
    </source>
</evidence>
<dbReference type="InterPro" id="IPR033396">
    <property type="entry name" value="DUF5107"/>
</dbReference>
<dbReference type="eggNOG" id="COG2723">
    <property type="taxonomic scope" value="Bacteria"/>
</dbReference>
<feature type="chain" id="PRO_5002713807" description="DUF5107 domain-containing protein" evidence="1">
    <location>
        <begin position="23"/>
        <end position="709"/>
    </location>
</feature>
<dbReference type="Gene3D" id="2.70.98.10">
    <property type="match status" value="1"/>
</dbReference>
<organism evidence="3 4">
    <name type="scientific">Roseiflexus castenholzii (strain DSM 13941 / HLO8)</name>
    <dbReference type="NCBI Taxonomy" id="383372"/>
    <lineage>
        <taxon>Bacteria</taxon>
        <taxon>Bacillati</taxon>
        <taxon>Chloroflexota</taxon>
        <taxon>Chloroflexia</taxon>
        <taxon>Chloroflexales</taxon>
        <taxon>Roseiflexineae</taxon>
        <taxon>Roseiflexaceae</taxon>
        <taxon>Roseiflexus</taxon>
    </lineage>
</organism>
<protein>
    <recommendedName>
        <fullName evidence="2">DUF5107 domain-containing protein</fullName>
    </recommendedName>
</protein>
<dbReference type="AlphaFoldDB" id="A7NH82"/>
<evidence type="ECO:0000256" key="1">
    <source>
        <dbReference type="SAM" id="SignalP"/>
    </source>
</evidence>
<dbReference type="InterPro" id="IPR014718">
    <property type="entry name" value="GH-type_carb-bd"/>
</dbReference>
<dbReference type="Proteomes" id="UP000000263">
    <property type="component" value="Chromosome"/>
</dbReference>
<dbReference type="EMBL" id="CP000804">
    <property type="protein sequence ID" value="ABU56829.1"/>
    <property type="molecule type" value="Genomic_DNA"/>
</dbReference>
<gene>
    <name evidence="3" type="ordered locus">Rcas_0707</name>
</gene>
<dbReference type="Pfam" id="PF17128">
    <property type="entry name" value="DUF5107"/>
    <property type="match status" value="1"/>
</dbReference>
<accession>A7NH82</accession>
<dbReference type="STRING" id="383372.Rcas_0707"/>
<sequence length="709" mass="77863">MKPLLALLIAVVLLLPAAPVSASPLPDGFADSAFAALWMRTDRAVATGAVQRSWTYGASPGEVRYEYFQGAPGDVRLVQYFDKARMEINDPNGNRRSPWFVTGGRLVVELITGRIQTGFESFEQRAPAAIPVAGDPVDNPQAPTYAQLAAYVSFDGGGRAPRRIGEPVSTLLDPDGLAERQDLALPATTIVRYESVTGHNVPRVFRDFMAAAPVDALFAFGYPISEPYWALVRVGGNAMPVMFQAFERRVLTYNPANPPRWQVEMGNVGQHYVLWRYGRPLRYAAPPFSGVRIRETTLTIPTYDYHQALVSTNPGDSIYPYPRLDPARVGPPQPRAYRVIVVENRFLELTFLPELGGRLYRAVVKSTAQHGFYRNPVIKPAPFGQRGWWLGAGGLEWAAPTEEHGYLEAFPWDMAVERQTNAIIVRLTTTERQRGLDMTATVTLRADEGFFRTQLAARNVSANPQPLQMWMNAALASTANRVGPAARFVVPVDRMIVHATEDRDLPPPRATVGWPRHNQRDLSRPSTWNGYVGLFAAQPVRFAGFYDSQADTGMVALSDVGFAGTKVFAFSKNFDRRLFTDDGSDYAELWVGAQPTFWDDPLLNAGDQRAILASWMPLQGLGDLAAASESGAVGVQRRSDGVLIVSVVPACVQAAAPVRVLLDGREVFRSAPIALRPDLPLTIELPPGRADGTLRVETGAWTLETTLGS</sequence>
<name>A7NH82_ROSCS</name>
<keyword evidence="1" id="KW-0732">Signal</keyword>